<proteinExistence type="predicted"/>
<dbReference type="InterPro" id="IPR011006">
    <property type="entry name" value="CheY-like_superfamily"/>
</dbReference>
<dbReference type="CDD" id="cd17546">
    <property type="entry name" value="REC_hyHK_CKI1_RcsC-like"/>
    <property type="match status" value="1"/>
</dbReference>
<organism evidence="5 6">
    <name type="scientific">Papaver nudicaule</name>
    <name type="common">Iceland poppy</name>
    <dbReference type="NCBI Taxonomy" id="74823"/>
    <lineage>
        <taxon>Eukaryota</taxon>
        <taxon>Viridiplantae</taxon>
        <taxon>Streptophyta</taxon>
        <taxon>Embryophyta</taxon>
        <taxon>Tracheophyta</taxon>
        <taxon>Spermatophyta</taxon>
        <taxon>Magnoliopsida</taxon>
        <taxon>Ranunculales</taxon>
        <taxon>Papaveraceae</taxon>
        <taxon>Papaveroideae</taxon>
        <taxon>Papaver</taxon>
    </lineage>
</organism>
<feature type="region of interest" description="Disordered" evidence="3">
    <location>
        <begin position="11"/>
        <end position="31"/>
    </location>
</feature>
<dbReference type="Gene3D" id="3.40.50.2300">
    <property type="match status" value="1"/>
</dbReference>
<sequence length="298" mass="32441">MQGDLHECLEIDPIPYDDASSEDSDISDGGNCNSRLSTSYAGEALAGRSPASRLSHLHGVSNSSIELSHVSSSVKKKSPQCPFHVNPHSFNVEDSCNSSHERKISESTEVGGVSLEDGGFSDIRIIQEDRADSNRVIPGKKSLEGLCILLAEDTPVLQRVATIMLEKMGATVVAVGDGLQAVEALRYTLNAEECRKRESPQQNGETRNQQQFRELMLFDLILMDCQMPKMDGYEATKTIRKSEIGTGLHIPIVALTAHAMSSDEAKCLEVGMDAYLTKPINCKLMLSTILSLTKRTAA</sequence>
<feature type="modified residue" description="4-aspartylphosphate" evidence="2">
    <location>
        <position position="224"/>
    </location>
</feature>
<evidence type="ECO:0000313" key="5">
    <source>
        <dbReference type="EMBL" id="MCL7035166.1"/>
    </source>
</evidence>
<dbReference type="PANTHER" id="PTHR45339:SF3">
    <property type="entry name" value="HISTIDINE KINASE"/>
    <property type="match status" value="1"/>
</dbReference>
<dbReference type="GO" id="GO:0000160">
    <property type="term" value="P:phosphorelay signal transduction system"/>
    <property type="evidence" value="ECO:0007669"/>
    <property type="project" value="InterPro"/>
</dbReference>
<evidence type="ECO:0000256" key="3">
    <source>
        <dbReference type="SAM" id="MobiDB-lite"/>
    </source>
</evidence>
<dbReference type="SMART" id="SM00448">
    <property type="entry name" value="REC"/>
    <property type="match status" value="1"/>
</dbReference>
<protein>
    <recommendedName>
        <fullName evidence="4">Response regulatory domain-containing protein</fullName>
    </recommendedName>
</protein>
<dbReference type="Pfam" id="PF00072">
    <property type="entry name" value="Response_reg"/>
    <property type="match status" value="1"/>
</dbReference>
<evidence type="ECO:0000259" key="4">
    <source>
        <dbReference type="PROSITE" id="PS50110"/>
    </source>
</evidence>
<evidence type="ECO:0000256" key="2">
    <source>
        <dbReference type="PROSITE-ProRule" id="PRU00169"/>
    </source>
</evidence>
<evidence type="ECO:0000313" key="6">
    <source>
        <dbReference type="Proteomes" id="UP001177140"/>
    </source>
</evidence>
<dbReference type="AlphaFoldDB" id="A0AA41V8U3"/>
<feature type="domain" description="Response regulatory" evidence="4">
    <location>
        <begin position="147"/>
        <end position="293"/>
    </location>
</feature>
<dbReference type="PROSITE" id="PS50110">
    <property type="entry name" value="RESPONSE_REGULATORY"/>
    <property type="match status" value="1"/>
</dbReference>
<dbReference type="SUPFAM" id="SSF52172">
    <property type="entry name" value="CheY-like"/>
    <property type="match status" value="1"/>
</dbReference>
<evidence type="ECO:0000256" key="1">
    <source>
        <dbReference type="ARBA" id="ARBA00022553"/>
    </source>
</evidence>
<dbReference type="InterPro" id="IPR001789">
    <property type="entry name" value="Sig_transdc_resp-reg_receiver"/>
</dbReference>
<comment type="caution">
    <text evidence="5">The sequence shown here is derived from an EMBL/GenBank/DDBJ whole genome shotgun (WGS) entry which is preliminary data.</text>
</comment>
<name>A0AA41V8U3_PAPNU</name>
<keyword evidence="1 2" id="KW-0597">Phosphoprotein</keyword>
<dbReference type="PANTHER" id="PTHR45339">
    <property type="entry name" value="HYBRID SIGNAL TRANSDUCTION HISTIDINE KINASE J"/>
    <property type="match status" value="1"/>
</dbReference>
<accession>A0AA41V8U3</accession>
<dbReference type="EMBL" id="JAJJMA010153862">
    <property type="protein sequence ID" value="MCL7035166.1"/>
    <property type="molecule type" value="Genomic_DNA"/>
</dbReference>
<keyword evidence="6" id="KW-1185">Reference proteome</keyword>
<dbReference type="Proteomes" id="UP001177140">
    <property type="component" value="Unassembled WGS sequence"/>
</dbReference>
<reference evidence="5" key="1">
    <citation type="submission" date="2022-03" db="EMBL/GenBank/DDBJ databases">
        <title>A functionally conserved STORR gene fusion in Papaver species that diverged 16.8 million years ago.</title>
        <authorList>
            <person name="Catania T."/>
        </authorList>
    </citation>
    <scope>NUCLEOTIDE SEQUENCE</scope>
    <source>
        <strain evidence="5">S-191538</strain>
    </source>
</reference>
<gene>
    <name evidence="5" type="ORF">MKW94_018872</name>
</gene>